<sequence>MILYHYDGIPRQDLDKNPEYFFDFFMNDCSGRFRIGWCTFRSIPVYIGPLRCFLLSCKKFGYHNQ</sequence>
<accession>A0A365XW47</accession>
<protein>
    <submittedName>
        <fullName evidence="1">Uncharacterized protein</fullName>
    </submittedName>
</protein>
<gene>
    <name evidence="1" type="ORF">DF182_27985</name>
</gene>
<keyword evidence="2" id="KW-1185">Reference proteome</keyword>
<proteinExistence type="predicted"/>
<reference evidence="1 2" key="1">
    <citation type="submission" date="2018-05" db="EMBL/GenBank/DDBJ databases">
        <title>Chitinophaga sp. K3CV102501T nov., isolated from isolated from a monsoon evergreen broad-leaved forest soil.</title>
        <authorList>
            <person name="Lv Y."/>
        </authorList>
    </citation>
    <scope>NUCLEOTIDE SEQUENCE [LARGE SCALE GENOMIC DNA]</scope>
    <source>
        <strain evidence="1 2">GDMCC 1.1325</strain>
    </source>
</reference>
<evidence type="ECO:0000313" key="2">
    <source>
        <dbReference type="Proteomes" id="UP000253410"/>
    </source>
</evidence>
<dbReference type="EMBL" id="QFFJ01000002">
    <property type="protein sequence ID" value="RBL90308.1"/>
    <property type="molecule type" value="Genomic_DNA"/>
</dbReference>
<dbReference type="AlphaFoldDB" id="A0A365XW47"/>
<comment type="caution">
    <text evidence="1">The sequence shown here is derived from an EMBL/GenBank/DDBJ whole genome shotgun (WGS) entry which is preliminary data.</text>
</comment>
<name>A0A365XW47_9BACT</name>
<dbReference type="Proteomes" id="UP000253410">
    <property type="component" value="Unassembled WGS sequence"/>
</dbReference>
<organism evidence="1 2">
    <name type="scientific">Chitinophaga flava</name>
    <dbReference type="NCBI Taxonomy" id="2259036"/>
    <lineage>
        <taxon>Bacteria</taxon>
        <taxon>Pseudomonadati</taxon>
        <taxon>Bacteroidota</taxon>
        <taxon>Chitinophagia</taxon>
        <taxon>Chitinophagales</taxon>
        <taxon>Chitinophagaceae</taxon>
        <taxon>Chitinophaga</taxon>
    </lineage>
</organism>
<evidence type="ECO:0000313" key="1">
    <source>
        <dbReference type="EMBL" id="RBL90308.1"/>
    </source>
</evidence>